<sequence length="124" mass="13694">MGSITRRDARGDRSTEPADGQGQRFQEFRQRCQLRAADRSHRHRCVASAMTHSASRGHTASVRASGVGGRSGAMSVPLTAVDLRPAPLVFGSTPWLWQLQLHQCSFRVAFVGPRRTREDVLHAC</sequence>
<proteinExistence type="predicted"/>
<keyword evidence="3" id="KW-1185">Reference proteome</keyword>
<protein>
    <submittedName>
        <fullName evidence="2">Uncharacterized protein</fullName>
    </submittedName>
</protein>
<organism evidence="2 3">
    <name type="scientific">Gandjariella thermophila</name>
    <dbReference type="NCBI Taxonomy" id="1931992"/>
    <lineage>
        <taxon>Bacteria</taxon>
        <taxon>Bacillati</taxon>
        <taxon>Actinomycetota</taxon>
        <taxon>Actinomycetes</taxon>
        <taxon>Pseudonocardiales</taxon>
        <taxon>Pseudonocardiaceae</taxon>
        <taxon>Gandjariella</taxon>
    </lineage>
</organism>
<evidence type="ECO:0000256" key="1">
    <source>
        <dbReference type="SAM" id="MobiDB-lite"/>
    </source>
</evidence>
<evidence type="ECO:0000313" key="2">
    <source>
        <dbReference type="EMBL" id="GDY31507.1"/>
    </source>
</evidence>
<feature type="compositionally biased region" description="Basic and acidic residues" evidence="1">
    <location>
        <begin position="1"/>
        <end position="16"/>
    </location>
</feature>
<feature type="region of interest" description="Disordered" evidence="1">
    <location>
        <begin position="1"/>
        <end position="27"/>
    </location>
</feature>
<comment type="caution">
    <text evidence="2">The sequence shown here is derived from an EMBL/GenBank/DDBJ whole genome shotgun (WGS) entry which is preliminary data.</text>
</comment>
<accession>A0A4D4JC69</accession>
<name>A0A4D4JC69_9PSEU</name>
<dbReference type="AlphaFoldDB" id="A0A4D4JC69"/>
<evidence type="ECO:0000313" key="3">
    <source>
        <dbReference type="Proteomes" id="UP000298860"/>
    </source>
</evidence>
<feature type="region of interest" description="Disordered" evidence="1">
    <location>
        <begin position="48"/>
        <end position="71"/>
    </location>
</feature>
<gene>
    <name evidence="2" type="ORF">GTS_31400</name>
</gene>
<reference evidence="3" key="1">
    <citation type="submission" date="2019-04" db="EMBL/GenBank/DDBJ databases">
        <title>Draft genome sequence of Pseudonocardiaceae bacterium SL3-2-4.</title>
        <authorList>
            <person name="Ningsih F."/>
            <person name="Yokota A."/>
            <person name="Sakai Y."/>
            <person name="Nanatani K."/>
            <person name="Yabe S."/>
            <person name="Oetari A."/>
            <person name="Sjamsuridzal W."/>
        </authorList>
    </citation>
    <scope>NUCLEOTIDE SEQUENCE [LARGE SCALE GENOMIC DNA]</scope>
    <source>
        <strain evidence="3">SL3-2-4</strain>
    </source>
</reference>
<dbReference type="EMBL" id="BJFL01000015">
    <property type="protein sequence ID" value="GDY31507.1"/>
    <property type="molecule type" value="Genomic_DNA"/>
</dbReference>
<dbReference type="Proteomes" id="UP000298860">
    <property type="component" value="Unassembled WGS sequence"/>
</dbReference>